<evidence type="ECO:0000313" key="3">
    <source>
        <dbReference type="Proteomes" id="UP000031843"/>
    </source>
</evidence>
<dbReference type="RefSeq" id="WP_043347231.1">
    <property type="nucleotide sequence ID" value="NZ_CP010536.1"/>
</dbReference>
<dbReference type="STRING" id="68895.RR42_m2543"/>
<dbReference type="EMBL" id="CP010536">
    <property type="protein sequence ID" value="AJG19935.1"/>
    <property type="molecule type" value="Genomic_DNA"/>
</dbReference>
<feature type="chain" id="PRO_5002174067" evidence="1">
    <location>
        <begin position="33"/>
        <end position="140"/>
    </location>
</feature>
<sequence>MDNHLHHTPLRLALASSAAIAAASLLAGPALAADEMVIRTMGPVSYVCGGIAADEQQQLAAQQKNFNMGLLFTQGERGEFLADVAVKMTREGHEVASFTASGPKCLIKAPQGSYNIEATYKGQARSVNVSTGTYNAQLRW</sequence>
<dbReference type="AlphaFoldDB" id="A0A0C4YAF7"/>
<protein>
    <submittedName>
        <fullName evidence="2">Putative signal peptide protein</fullName>
    </submittedName>
</protein>
<evidence type="ECO:0000256" key="1">
    <source>
        <dbReference type="SAM" id="SignalP"/>
    </source>
</evidence>
<keyword evidence="3" id="KW-1185">Reference proteome</keyword>
<dbReference type="OrthoDB" id="8926484at2"/>
<dbReference type="KEGG" id="cbw:RR42_m2543"/>
<keyword evidence="1" id="KW-0732">Signal</keyword>
<organism evidence="2 3">
    <name type="scientific">Cupriavidus basilensis</name>
    <dbReference type="NCBI Taxonomy" id="68895"/>
    <lineage>
        <taxon>Bacteria</taxon>
        <taxon>Pseudomonadati</taxon>
        <taxon>Pseudomonadota</taxon>
        <taxon>Betaproteobacteria</taxon>
        <taxon>Burkholderiales</taxon>
        <taxon>Burkholderiaceae</taxon>
        <taxon>Cupriavidus</taxon>
    </lineage>
</organism>
<proteinExistence type="predicted"/>
<gene>
    <name evidence="2" type="ORF">RR42_m2543</name>
</gene>
<evidence type="ECO:0000313" key="2">
    <source>
        <dbReference type="EMBL" id="AJG19935.1"/>
    </source>
</evidence>
<reference evidence="2 3" key="1">
    <citation type="journal article" date="2015" name="Genome Announc.">
        <title>Complete Genome Sequence of Cupriavidus basilensis 4G11, Isolated from the Oak Ridge Field Research Center Site.</title>
        <authorList>
            <person name="Ray J."/>
            <person name="Waters R.J."/>
            <person name="Skerker J.M."/>
            <person name="Kuehl J.V."/>
            <person name="Price M.N."/>
            <person name="Huang J."/>
            <person name="Chakraborty R."/>
            <person name="Arkin A.P."/>
            <person name="Deutschbauer A."/>
        </authorList>
    </citation>
    <scope>NUCLEOTIDE SEQUENCE [LARGE SCALE GENOMIC DNA]</scope>
    <source>
        <strain evidence="2">4G11</strain>
    </source>
</reference>
<accession>A0A0C4YAF7</accession>
<dbReference type="Proteomes" id="UP000031843">
    <property type="component" value="Chromosome main"/>
</dbReference>
<name>A0A0C4YAF7_9BURK</name>
<feature type="signal peptide" evidence="1">
    <location>
        <begin position="1"/>
        <end position="32"/>
    </location>
</feature>